<dbReference type="Proteomes" id="UP001247754">
    <property type="component" value="Unassembled WGS sequence"/>
</dbReference>
<dbReference type="RefSeq" id="WP_310458742.1">
    <property type="nucleotide sequence ID" value="NZ_JAVKPH010000029.1"/>
</dbReference>
<dbReference type="GO" id="GO:0016787">
    <property type="term" value="F:hydrolase activity"/>
    <property type="evidence" value="ECO:0007669"/>
    <property type="project" value="UniProtKB-KW"/>
</dbReference>
<evidence type="ECO:0000313" key="3">
    <source>
        <dbReference type="EMBL" id="MDR5654586.1"/>
    </source>
</evidence>
<dbReference type="InterPro" id="IPR050272">
    <property type="entry name" value="Isochorismatase-like_hydrls"/>
</dbReference>
<proteinExistence type="predicted"/>
<dbReference type="Pfam" id="PF00857">
    <property type="entry name" value="Isochorismatase"/>
    <property type="match status" value="1"/>
</dbReference>
<evidence type="ECO:0000313" key="4">
    <source>
        <dbReference type="Proteomes" id="UP001247754"/>
    </source>
</evidence>
<dbReference type="PANTHER" id="PTHR43540:SF1">
    <property type="entry name" value="ISOCHORISMATASE HYDROLASE"/>
    <property type="match status" value="1"/>
</dbReference>
<dbReference type="Gene3D" id="3.40.50.850">
    <property type="entry name" value="Isochorismatase-like"/>
    <property type="match status" value="1"/>
</dbReference>
<keyword evidence="4" id="KW-1185">Reference proteome</keyword>
<dbReference type="PANTHER" id="PTHR43540">
    <property type="entry name" value="PEROXYUREIDOACRYLATE/UREIDOACRYLATE AMIDOHYDROLASE-RELATED"/>
    <property type="match status" value="1"/>
</dbReference>
<dbReference type="InterPro" id="IPR000868">
    <property type="entry name" value="Isochorismatase-like_dom"/>
</dbReference>
<sequence length="193" mass="20436">MSTAFLALHYQNEVIHPQGAIRVGMAEHAPERAALIANAGRLLAGMRASGVPVVSVRIAFRPDHADVIQNCRIFRDVVRLGAMVEGSWGAEFVDGLGPLPGEHVVKHTRTNAFIGAPLEEVLRCLDARRLIVAGVSTHSVVEATVRHASDMGYAVTVVGDACSSGDPAMHAASLRSMELVAEVRTTDAVLAAL</sequence>
<comment type="caution">
    <text evidence="3">The sequence shown here is derived from an EMBL/GenBank/DDBJ whole genome shotgun (WGS) entry which is preliminary data.</text>
</comment>
<accession>A0ABU1FCH0</accession>
<evidence type="ECO:0000256" key="1">
    <source>
        <dbReference type="ARBA" id="ARBA00022801"/>
    </source>
</evidence>
<dbReference type="EMBL" id="JAVKPH010000029">
    <property type="protein sequence ID" value="MDR5654586.1"/>
    <property type="molecule type" value="Genomic_DNA"/>
</dbReference>
<evidence type="ECO:0000259" key="2">
    <source>
        <dbReference type="Pfam" id="PF00857"/>
    </source>
</evidence>
<dbReference type="SUPFAM" id="SSF52499">
    <property type="entry name" value="Isochorismatase-like hydrolases"/>
    <property type="match status" value="1"/>
</dbReference>
<feature type="domain" description="Isochorismatase-like" evidence="2">
    <location>
        <begin position="3"/>
        <end position="187"/>
    </location>
</feature>
<gene>
    <name evidence="3" type="ORF">RGD00_18405</name>
</gene>
<protein>
    <submittedName>
        <fullName evidence="3">Cysteine hydrolase</fullName>
    </submittedName>
</protein>
<name>A0ABU1FCH0_9RHOB</name>
<organism evidence="3 4">
    <name type="scientific">Ruixingdingia sedimenti</name>
    <dbReference type="NCBI Taxonomy" id="3073604"/>
    <lineage>
        <taxon>Bacteria</taxon>
        <taxon>Pseudomonadati</taxon>
        <taxon>Pseudomonadota</taxon>
        <taxon>Alphaproteobacteria</taxon>
        <taxon>Rhodobacterales</taxon>
        <taxon>Paracoccaceae</taxon>
        <taxon>Ruixingdingia</taxon>
    </lineage>
</organism>
<dbReference type="CDD" id="cd00431">
    <property type="entry name" value="cysteine_hydrolases"/>
    <property type="match status" value="1"/>
</dbReference>
<reference evidence="3 4" key="1">
    <citation type="submission" date="2023-09" db="EMBL/GenBank/DDBJ databases">
        <title>Xinfangfangia sedmenti sp. nov., isolated the sedment.</title>
        <authorList>
            <person name="Xu L."/>
        </authorList>
    </citation>
    <scope>NUCLEOTIDE SEQUENCE [LARGE SCALE GENOMIC DNA]</scope>
    <source>
        <strain evidence="3 4">LG-4</strain>
    </source>
</reference>
<keyword evidence="1 3" id="KW-0378">Hydrolase</keyword>
<dbReference type="InterPro" id="IPR036380">
    <property type="entry name" value="Isochorismatase-like_sf"/>
</dbReference>